<evidence type="ECO:0000313" key="1">
    <source>
        <dbReference type="EMBL" id="TFK29451.1"/>
    </source>
</evidence>
<reference evidence="1 2" key="1">
    <citation type="journal article" date="2019" name="Nat. Ecol. Evol.">
        <title>Megaphylogeny resolves global patterns of mushroom evolution.</title>
        <authorList>
            <person name="Varga T."/>
            <person name="Krizsan K."/>
            <person name="Foldi C."/>
            <person name="Dima B."/>
            <person name="Sanchez-Garcia M."/>
            <person name="Sanchez-Ramirez S."/>
            <person name="Szollosi G.J."/>
            <person name="Szarkandi J.G."/>
            <person name="Papp V."/>
            <person name="Albert L."/>
            <person name="Andreopoulos W."/>
            <person name="Angelini C."/>
            <person name="Antonin V."/>
            <person name="Barry K.W."/>
            <person name="Bougher N.L."/>
            <person name="Buchanan P."/>
            <person name="Buyck B."/>
            <person name="Bense V."/>
            <person name="Catcheside P."/>
            <person name="Chovatia M."/>
            <person name="Cooper J."/>
            <person name="Damon W."/>
            <person name="Desjardin D."/>
            <person name="Finy P."/>
            <person name="Geml J."/>
            <person name="Haridas S."/>
            <person name="Hughes K."/>
            <person name="Justo A."/>
            <person name="Karasinski D."/>
            <person name="Kautmanova I."/>
            <person name="Kiss B."/>
            <person name="Kocsube S."/>
            <person name="Kotiranta H."/>
            <person name="LaButti K.M."/>
            <person name="Lechner B.E."/>
            <person name="Liimatainen K."/>
            <person name="Lipzen A."/>
            <person name="Lukacs Z."/>
            <person name="Mihaltcheva S."/>
            <person name="Morgado L.N."/>
            <person name="Niskanen T."/>
            <person name="Noordeloos M.E."/>
            <person name="Ohm R.A."/>
            <person name="Ortiz-Santana B."/>
            <person name="Ovrebo C."/>
            <person name="Racz N."/>
            <person name="Riley R."/>
            <person name="Savchenko A."/>
            <person name="Shiryaev A."/>
            <person name="Soop K."/>
            <person name="Spirin V."/>
            <person name="Szebenyi C."/>
            <person name="Tomsovsky M."/>
            <person name="Tulloss R.E."/>
            <person name="Uehling J."/>
            <person name="Grigoriev I.V."/>
            <person name="Vagvolgyi C."/>
            <person name="Papp T."/>
            <person name="Martin F.M."/>
            <person name="Miettinen O."/>
            <person name="Hibbett D.S."/>
            <person name="Nagy L.G."/>
        </authorList>
    </citation>
    <scope>NUCLEOTIDE SEQUENCE [LARGE SCALE GENOMIC DNA]</scope>
    <source>
        <strain evidence="1 2">CBS 121175</strain>
    </source>
</reference>
<name>A0A5C3LLB5_COPMA</name>
<dbReference type="OrthoDB" id="3182995at2759"/>
<evidence type="ECO:0008006" key="3">
    <source>
        <dbReference type="Google" id="ProtNLM"/>
    </source>
</evidence>
<dbReference type="Proteomes" id="UP000307440">
    <property type="component" value="Unassembled WGS sequence"/>
</dbReference>
<sequence length="269" mass="29606">MASQQALALNAINELTIVGNGKPLQLSRQTLAVVEPTRIWRGQVLANGPPSRKPSQLPEPASNVLTLRLGDVLGSGQCAQVLAAEALRLTGPHLRLLYPQSPHLPELVVKFAHPDRADALAHEAAMYEEMEILQGVSIPRCYGLFTDSTVSVLLLERMGGLLPLGDTLPEEGDLWDVFRDLARLGIEQTDSIRYANILQAPTGFPSAVCPFHKTTHSYRIIDFDNARKTDHTLQRHYFNTASVLQPILDGIKSKVVLDPWKQSDRPSAL</sequence>
<dbReference type="InterPro" id="IPR011009">
    <property type="entry name" value="Kinase-like_dom_sf"/>
</dbReference>
<keyword evidence="2" id="KW-1185">Reference proteome</keyword>
<protein>
    <recommendedName>
        <fullName evidence="3">Protein kinase domain-containing protein</fullName>
    </recommendedName>
</protein>
<dbReference type="EMBL" id="ML210149">
    <property type="protein sequence ID" value="TFK29451.1"/>
    <property type="molecule type" value="Genomic_DNA"/>
</dbReference>
<proteinExistence type="predicted"/>
<organism evidence="1 2">
    <name type="scientific">Coprinopsis marcescibilis</name>
    <name type="common">Agaric fungus</name>
    <name type="synonym">Psathyrella marcescibilis</name>
    <dbReference type="NCBI Taxonomy" id="230819"/>
    <lineage>
        <taxon>Eukaryota</taxon>
        <taxon>Fungi</taxon>
        <taxon>Dikarya</taxon>
        <taxon>Basidiomycota</taxon>
        <taxon>Agaricomycotina</taxon>
        <taxon>Agaricomycetes</taxon>
        <taxon>Agaricomycetidae</taxon>
        <taxon>Agaricales</taxon>
        <taxon>Agaricineae</taxon>
        <taxon>Psathyrellaceae</taxon>
        <taxon>Coprinopsis</taxon>
    </lineage>
</organism>
<dbReference type="SUPFAM" id="SSF56112">
    <property type="entry name" value="Protein kinase-like (PK-like)"/>
    <property type="match status" value="1"/>
</dbReference>
<dbReference type="AlphaFoldDB" id="A0A5C3LLB5"/>
<gene>
    <name evidence="1" type="ORF">FA15DRAFT_752583</name>
</gene>
<evidence type="ECO:0000313" key="2">
    <source>
        <dbReference type="Proteomes" id="UP000307440"/>
    </source>
</evidence>
<accession>A0A5C3LLB5</accession>